<dbReference type="Proteomes" id="UP000635384">
    <property type="component" value="Unassembled WGS sequence"/>
</dbReference>
<sequence>MNIAIIPARGGSKRIPRKNIRPFCGRPMIAWPIKAAIDSNLFDQVIVSTDDDEIAEVARGAGAETPFMRPAELADDHTGTSDVVSHALSWAADIGLELDAVCCIYATAAFLSGEDLRSAHSLLSPDCDFAFPAVRYGHPPQRGFVSGDGGHPELLNPEYEETRTQDLQAVFHDAGQFYWGTRDAWMDRRPFFGQRTRFIELPQSRAWDIDRPDDWEIAEHLFAAMREPKR</sequence>
<gene>
    <name evidence="1" type="primary">pseF</name>
    <name evidence="1" type="ORF">IB285_09330</name>
</gene>
<protein>
    <submittedName>
        <fullName evidence="1">Pseudaminic acid cytidylyltransferase</fullName>
        <ecNumber evidence="1">2.7.7.81</ecNumber>
    </submittedName>
</protein>
<comment type="caution">
    <text evidence="1">The sequence shown here is derived from an EMBL/GenBank/DDBJ whole genome shotgun (WGS) entry which is preliminary data.</text>
</comment>
<dbReference type="EMBL" id="JACXLC010000001">
    <property type="protein sequence ID" value="MBD2842456.1"/>
    <property type="molecule type" value="Genomic_DNA"/>
</dbReference>
<evidence type="ECO:0000313" key="2">
    <source>
        <dbReference type="Proteomes" id="UP000635384"/>
    </source>
</evidence>
<reference evidence="1 2" key="1">
    <citation type="submission" date="2020-09" db="EMBL/GenBank/DDBJ databases">
        <authorList>
            <person name="Yoon J.-W."/>
        </authorList>
    </citation>
    <scope>NUCLEOTIDE SEQUENCE [LARGE SCALE GENOMIC DNA]</scope>
    <source>
        <strain evidence="1 2">KMU-140</strain>
    </source>
</reference>
<dbReference type="CDD" id="cd02513">
    <property type="entry name" value="CMP-NeuAc_Synthase"/>
    <property type="match status" value="1"/>
</dbReference>
<dbReference type="EC" id="2.7.7.81" evidence="1"/>
<dbReference type="InterPro" id="IPR020039">
    <property type="entry name" value="PseF"/>
</dbReference>
<dbReference type="PANTHER" id="PTHR21485:SF6">
    <property type="entry name" value="N-ACYLNEURAMINATE CYTIDYLYLTRANSFERASE-RELATED"/>
    <property type="match status" value="1"/>
</dbReference>
<dbReference type="PANTHER" id="PTHR21485">
    <property type="entry name" value="HAD SUPERFAMILY MEMBERS CMAS AND KDSC"/>
    <property type="match status" value="1"/>
</dbReference>
<accession>A0ABR8KW70</accession>
<dbReference type="InterPro" id="IPR050793">
    <property type="entry name" value="CMP-NeuNAc_synthase"/>
</dbReference>
<keyword evidence="1" id="KW-0548">Nucleotidyltransferase</keyword>
<organism evidence="1 2">
    <name type="scientific">Erythrobacter rubeus</name>
    <dbReference type="NCBI Taxonomy" id="2760803"/>
    <lineage>
        <taxon>Bacteria</taxon>
        <taxon>Pseudomonadati</taxon>
        <taxon>Pseudomonadota</taxon>
        <taxon>Alphaproteobacteria</taxon>
        <taxon>Sphingomonadales</taxon>
        <taxon>Erythrobacteraceae</taxon>
        <taxon>Erythrobacter/Porphyrobacter group</taxon>
        <taxon>Erythrobacter</taxon>
    </lineage>
</organism>
<dbReference type="Gene3D" id="3.90.550.10">
    <property type="entry name" value="Spore Coat Polysaccharide Biosynthesis Protein SpsA, Chain A"/>
    <property type="match status" value="1"/>
</dbReference>
<dbReference type="GO" id="GO:0016779">
    <property type="term" value="F:nucleotidyltransferase activity"/>
    <property type="evidence" value="ECO:0007669"/>
    <property type="project" value="UniProtKB-KW"/>
</dbReference>
<dbReference type="InterPro" id="IPR029044">
    <property type="entry name" value="Nucleotide-diphossugar_trans"/>
</dbReference>
<keyword evidence="2" id="KW-1185">Reference proteome</keyword>
<dbReference type="NCBIfam" id="TIGR03584">
    <property type="entry name" value="PseF"/>
    <property type="match status" value="1"/>
</dbReference>
<dbReference type="Pfam" id="PF02348">
    <property type="entry name" value="CTP_transf_3"/>
    <property type="match status" value="1"/>
</dbReference>
<proteinExistence type="predicted"/>
<dbReference type="RefSeq" id="WP_190787914.1">
    <property type="nucleotide sequence ID" value="NZ_JACXLC010000001.1"/>
</dbReference>
<dbReference type="InterPro" id="IPR003329">
    <property type="entry name" value="Cytidylyl_trans"/>
</dbReference>
<evidence type="ECO:0000313" key="1">
    <source>
        <dbReference type="EMBL" id="MBD2842456.1"/>
    </source>
</evidence>
<name>A0ABR8KW70_9SPHN</name>
<keyword evidence="1" id="KW-0808">Transferase</keyword>
<dbReference type="SUPFAM" id="SSF53448">
    <property type="entry name" value="Nucleotide-diphospho-sugar transferases"/>
    <property type="match status" value="1"/>
</dbReference>